<evidence type="ECO:0000256" key="4">
    <source>
        <dbReference type="ARBA" id="ARBA00022490"/>
    </source>
</evidence>
<dbReference type="InterPro" id="IPR016130">
    <property type="entry name" value="Tyr_Pase_AS"/>
</dbReference>
<keyword evidence="6" id="KW-0904">Protein phosphatase</keyword>
<evidence type="ECO:0000313" key="10">
    <source>
        <dbReference type="Proteomes" id="UP000501346"/>
    </source>
</evidence>
<dbReference type="GO" id="GO:0005737">
    <property type="term" value="C:cytoplasm"/>
    <property type="evidence" value="ECO:0007669"/>
    <property type="project" value="UniProtKB-SubCell"/>
</dbReference>
<evidence type="ECO:0000256" key="1">
    <source>
        <dbReference type="ARBA" id="ARBA00004496"/>
    </source>
</evidence>
<dbReference type="Gene3D" id="3.90.190.10">
    <property type="entry name" value="Protein tyrosine phosphatase superfamily"/>
    <property type="match status" value="1"/>
</dbReference>
<reference evidence="9 10" key="1">
    <citation type="journal article" date="2019" name="BMC Genomics">
        <title>Chromosome level assembly and comparative genome analysis confirm lager-brewing yeasts originated from a single hybridization.</title>
        <authorList>
            <person name="Salazar A.N."/>
            <person name="Gorter de Vries A.R."/>
            <person name="van den Broek M."/>
            <person name="Brouwers N."/>
            <person name="de la Torre Cortes P."/>
            <person name="Kuijpers N.G.A."/>
            <person name="Daran J.G."/>
            <person name="Abeel T."/>
        </authorList>
    </citation>
    <scope>NUCLEOTIDE SEQUENCE [LARGE SCALE GENOMIC DNA]</scope>
    <source>
        <strain evidence="9 10">CBS 1483</strain>
    </source>
</reference>
<dbReference type="Pfam" id="PF00102">
    <property type="entry name" value="Y_phosphatase"/>
    <property type="match status" value="1"/>
</dbReference>
<evidence type="ECO:0000256" key="5">
    <source>
        <dbReference type="ARBA" id="ARBA00022801"/>
    </source>
</evidence>
<evidence type="ECO:0000259" key="8">
    <source>
        <dbReference type="PROSITE" id="PS50056"/>
    </source>
</evidence>
<dbReference type="InterPro" id="IPR016277">
    <property type="entry name" value="Ptp1"/>
</dbReference>
<dbReference type="GO" id="GO:0004725">
    <property type="term" value="F:protein tyrosine phosphatase activity"/>
    <property type="evidence" value="ECO:0007669"/>
    <property type="project" value="UniProtKB-EC"/>
</dbReference>
<proteinExistence type="inferred from homology"/>
<dbReference type="PANTHER" id="PTHR19134:SF449">
    <property type="entry name" value="TYROSINE-PROTEIN PHOSPHATASE 1"/>
    <property type="match status" value="1"/>
</dbReference>
<accession>A0A6C1E3X4</accession>
<keyword evidence="10" id="KW-1185">Reference proteome</keyword>
<dbReference type="InterPro" id="IPR050348">
    <property type="entry name" value="Protein-Tyr_Phosphatase"/>
</dbReference>
<evidence type="ECO:0000259" key="7">
    <source>
        <dbReference type="PROSITE" id="PS50055"/>
    </source>
</evidence>
<dbReference type="InterPro" id="IPR000387">
    <property type="entry name" value="Tyr_Pase_dom"/>
</dbReference>
<dbReference type="PROSITE" id="PS50056">
    <property type="entry name" value="TYR_PHOSPHATASE_2"/>
    <property type="match status" value="1"/>
</dbReference>
<dbReference type="FunFam" id="3.90.190.10:FF:000115">
    <property type="entry name" value="Tyrosine-protein phosphatase 1"/>
    <property type="match status" value="1"/>
</dbReference>
<dbReference type="SMART" id="SM00194">
    <property type="entry name" value="PTPc"/>
    <property type="match status" value="1"/>
</dbReference>
<dbReference type="PIRSF" id="PIRSF000938">
    <property type="entry name" value="PTPN1_yeast"/>
    <property type="match status" value="1"/>
</dbReference>
<dbReference type="PANTHER" id="PTHR19134">
    <property type="entry name" value="RECEPTOR-TYPE TYROSINE-PROTEIN PHOSPHATASE"/>
    <property type="match status" value="1"/>
</dbReference>
<dbReference type="InterPro" id="IPR003595">
    <property type="entry name" value="Tyr_Pase_cat"/>
</dbReference>
<dbReference type="SMART" id="SM00404">
    <property type="entry name" value="PTPc_motif"/>
    <property type="match status" value="1"/>
</dbReference>
<dbReference type="Proteomes" id="UP000501346">
    <property type="component" value="Chromosome SeIV-SeII"/>
</dbReference>
<evidence type="ECO:0000256" key="2">
    <source>
        <dbReference type="ARBA" id="ARBA00009649"/>
    </source>
</evidence>
<gene>
    <name evidence="9" type="primary">PTP1_2</name>
    <name evidence="9" type="ORF">GRS66_006482</name>
</gene>
<dbReference type="InterPro" id="IPR000242">
    <property type="entry name" value="PTP_cat"/>
</dbReference>
<name>A0A6C1E3X4_SACPS</name>
<comment type="similarity">
    <text evidence="2">Belongs to the protein-tyrosine phosphatase family. Non-receptor class subfamily.</text>
</comment>
<feature type="domain" description="Tyrosine-protein phosphatase" evidence="7">
    <location>
        <begin position="18"/>
        <end position="331"/>
    </location>
</feature>
<organism evidence="9 10">
    <name type="scientific">Saccharomyces pastorianus</name>
    <name type="common">Lager yeast</name>
    <name type="synonym">Saccharomyces cerevisiae x Saccharomyces eubayanus</name>
    <dbReference type="NCBI Taxonomy" id="27292"/>
    <lineage>
        <taxon>Eukaryota</taxon>
        <taxon>Fungi</taxon>
        <taxon>Dikarya</taxon>
        <taxon>Ascomycota</taxon>
        <taxon>Saccharomycotina</taxon>
        <taxon>Saccharomycetes</taxon>
        <taxon>Saccharomycetales</taxon>
        <taxon>Saccharomycetaceae</taxon>
        <taxon>Saccharomyces</taxon>
    </lineage>
</organism>
<keyword evidence="4" id="KW-0963">Cytoplasm</keyword>
<evidence type="ECO:0000256" key="3">
    <source>
        <dbReference type="ARBA" id="ARBA00013064"/>
    </source>
</evidence>
<dbReference type="PRINTS" id="PR00700">
    <property type="entry name" value="PRTYPHPHTASE"/>
</dbReference>
<feature type="domain" description="Tyrosine specific protein phosphatases" evidence="8">
    <location>
        <begin position="229"/>
        <end position="322"/>
    </location>
</feature>
<dbReference type="SUPFAM" id="SSF52799">
    <property type="entry name" value="(Phosphotyrosine protein) phosphatases II"/>
    <property type="match status" value="1"/>
</dbReference>
<dbReference type="AlphaFoldDB" id="A0A6C1E3X4"/>
<keyword evidence="5" id="KW-0378">Hydrolase</keyword>
<dbReference type="EC" id="3.1.3.48" evidence="3"/>
<sequence length="342" mass="39743">MVEMTAGPWYIRQRDTDLLGKFKFIQNQEDARLREATNGTANSRWSLGVSVKPHNDCRNRYVNIMPFERNRVHLKTVSGNDYINASYVKVDVPGQSIEPGYYIATQGPTRNTWEQFWQMCYHNCPLDDIVIVMVTPLVEYNREKCFQYWPRGGEGDMVRVAPQLQGPGGFRDRSEFPCDLQIEFLSERKVKDFYTVTDIKLTPSDPSVGPAKTVHHFYFDLWKDMNKPEEVIPIMELCAHSHSLNSRGNPIVVHCSAGVGRTGTFIALDHLMHDTLDFKNITQPLRRPEEYPEEYTRDLIEQIVLQLRSQRMKMVQTKDQFLFIYHAAKYLNSLSVRQQKAK</sequence>
<evidence type="ECO:0000256" key="6">
    <source>
        <dbReference type="ARBA" id="ARBA00022912"/>
    </source>
</evidence>
<dbReference type="OrthoDB" id="10253954at2759"/>
<dbReference type="InterPro" id="IPR029021">
    <property type="entry name" value="Prot-tyrosine_phosphatase-like"/>
</dbReference>
<dbReference type="PROSITE" id="PS50055">
    <property type="entry name" value="TYR_PHOSPHATASE_PTP"/>
    <property type="match status" value="1"/>
</dbReference>
<dbReference type="PROSITE" id="PS00383">
    <property type="entry name" value="TYR_PHOSPHATASE_1"/>
    <property type="match status" value="1"/>
</dbReference>
<dbReference type="EMBL" id="CP049001">
    <property type="protein sequence ID" value="QID83992.1"/>
    <property type="molecule type" value="Genomic_DNA"/>
</dbReference>
<comment type="subcellular location">
    <subcellularLocation>
        <location evidence="1">Cytoplasm</location>
    </subcellularLocation>
</comment>
<dbReference type="CDD" id="cd18533">
    <property type="entry name" value="PTP_fungal"/>
    <property type="match status" value="1"/>
</dbReference>
<protein>
    <recommendedName>
        <fullName evidence="3">protein-tyrosine-phosphatase</fullName>
        <ecNumber evidence="3">3.1.3.48</ecNumber>
    </recommendedName>
</protein>
<evidence type="ECO:0000313" key="9">
    <source>
        <dbReference type="EMBL" id="QID83992.1"/>
    </source>
</evidence>